<name>A0A6J4U5N7_9BACT</name>
<gene>
    <name evidence="2" type="ORF">AVDCRST_MAG59-614</name>
</gene>
<keyword evidence="1" id="KW-0812">Transmembrane</keyword>
<protein>
    <submittedName>
        <fullName evidence="2">Uncharacterized protein</fullName>
    </submittedName>
</protein>
<sequence length="505" mass="54656">MRERLPGVPIPDPAAPSGSARAWLGALVGVLLLVVLWRPIAAAQALPAEPPYLGPPDGFAAAETDHFRLFAEEGGPMTADAFAVAYGPRLEAAYAELDALLPELNRTIELYLYRDDAAYATAIAGRPWQELRPGPVTAASGRGDVALSVPALLSRSPLELEGALRRALALVAVREVGGGGVPRGFAEGFAGYVERPAAAGLARAAALVEIARGRDRLLTWSDLNRPQLPEGDPAVFSAHAYSVVAFLIDRYGLKQFGAFVAALADEPDWRAALREVYKRSPAELETQWRENLPRWAAGGWRENAFAAFDLAPAQELLAKGHYASAQRELERSLRLFTDLALVDRQAAVEPLLRASETGLQAEALMEQIEQALGRHAYDRAAILLSQARTQYAILPEPQRPTPLLDRYDELAQTGLGATADLEVAAEQANSWRDYPEARGAALAAGAAFASLGDQAMYDRATATRRDLDDRQKRLTLLLATLAILAAAWLALWLWARGRPALDWGR</sequence>
<feature type="transmembrane region" description="Helical" evidence="1">
    <location>
        <begin position="20"/>
        <end position="37"/>
    </location>
</feature>
<reference evidence="2" key="1">
    <citation type="submission" date="2020-02" db="EMBL/GenBank/DDBJ databases">
        <authorList>
            <person name="Meier V. D."/>
        </authorList>
    </citation>
    <scope>NUCLEOTIDE SEQUENCE</scope>
    <source>
        <strain evidence="2">AVDCRST_MAG59</strain>
    </source>
</reference>
<dbReference type="AlphaFoldDB" id="A0A6J4U5N7"/>
<keyword evidence="1" id="KW-1133">Transmembrane helix</keyword>
<evidence type="ECO:0000313" key="2">
    <source>
        <dbReference type="EMBL" id="CAA9538852.1"/>
    </source>
</evidence>
<evidence type="ECO:0000256" key="1">
    <source>
        <dbReference type="SAM" id="Phobius"/>
    </source>
</evidence>
<keyword evidence="1" id="KW-0472">Membrane</keyword>
<feature type="transmembrane region" description="Helical" evidence="1">
    <location>
        <begin position="474"/>
        <end position="495"/>
    </location>
</feature>
<organism evidence="2">
    <name type="scientific">uncultured Thermomicrobiales bacterium</name>
    <dbReference type="NCBI Taxonomy" id="1645740"/>
    <lineage>
        <taxon>Bacteria</taxon>
        <taxon>Pseudomonadati</taxon>
        <taxon>Thermomicrobiota</taxon>
        <taxon>Thermomicrobia</taxon>
        <taxon>Thermomicrobiales</taxon>
        <taxon>environmental samples</taxon>
    </lineage>
</organism>
<proteinExistence type="predicted"/>
<dbReference type="EMBL" id="CADCWF010000029">
    <property type="protein sequence ID" value="CAA9538852.1"/>
    <property type="molecule type" value="Genomic_DNA"/>
</dbReference>
<accession>A0A6J4U5N7</accession>